<dbReference type="CDD" id="cd01189">
    <property type="entry name" value="INT_ICEBs1_C_like"/>
    <property type="match status" value="1"/>
</dbReference>
<dbReference type="InterPro" id="IPR022000">
    <property type="entry name" value="Min27-like_integrase_DNA_bind"/>
</dbReference>
<evidence type="ECO:0000313" key="8">
    <source>
        <dbReference type="EMBL" id="SFC89931.1"/>
    </source>
</evidence>
<dbReference type="InterPro" id="IPR050090">
    <property type="entry name" value="Tyrosine_recombinase_XerCD"/>
</dbReference>
<dbReference type="PROSITE" id="PS51900">
    <property type="entry name" value="CB"/>
    <property type="match status" value="1"/>
</dbReference>
<dbReference type="EMBL" id="FOMJ01000001">
    <property type="protein sequence ID" value="SFC89931.1"/>
    <property type="molecule type" value="Genomic_DNA"/>
</dbReference>
<dbReference type="InterPro" id="IPR002104">
    <property type="entry name" value="Integrase_catalytic"/>
</dbReference>
<evidence type="ECO:0000256" key="5">
    <source>
        <dbReference type="PROSITE-ProRule" id="PRU01248"/>
    </source>
</evidence>
<protein>
    <submittedName>
        <fullName evidence="8">Integrase</fullName>
    </submittedName>
</protein>
<keyword evidence="3 5" id="KW-0238">DNA-binding</keyword>
<dbReference type="GO" id="GO:0015074">
    <property type="term" value="P:DNA integration"/>
    <property type="evidence" value="ECO:0007669"/>
    <property type="project" value="UniProtKB-KW"/>
</dbReference>
<dbReference type="STRING" id="1123397.SAMN05660831_00003"/>
<dbReference type="InterPro" id="IPR010998">
    <property type="entry name" value="Integrase_recombinase_N"/>
</dbReference>
<proteinExistence type="inferred from homology"/>
<dbReference type="PROSITE" id="PS51898">
    <property type="entry name" value="TYR_RECOMBINASE"/>
    <property type="match status" value="1"/>
</dbReference>
<evidence type="ECO:0000256" key="1">
    <source>
        <dbReference type="ARBA" id="ARBA00008857"/>
    </source>
</evidence>
<organism evidence="8 9">
    <name type="scientific">Thiohalospira halophila DSM 15071</name>
    <dbReference type="NCBI Taxonomy" id="1123397"/>
    <lineage>
        <taxon>Bacteria</taxon>
        <taxon>Pseudomonadati</taxon>
        <taxon>Pseudomonadota</taxon>
        <taxon>Gammaproteobacteria</taxon>
        <taxon>Thiohalospirales</taxon>
        <taxon>Thiohalospiraceae</taxon>
        <taxon>Thiohalospira</taxon>
    </lineage>
</organism>
<dbReference type="InterPro" id="IPR013762">
    <property type="entry name" value="Integrase-like_cat_sf"/>
</dbReference>
<dbReference type="Pfam" id="PF14659">
    <property type="entry name" value="Phage_int_SAM_3"/>
    <property type="match status" value="1"/>
</dbReference>
<dbReference type="InterPro" id="IPR011010">
    <property type="entry name" value="DNA_brk_join_enz"/>
</dbReference>
<dbReference type="GO" id="GO:0006310">
    <property type="term" value="P:DNA recombination"/>
    <property type="evidence" value="ECO:0007669"/>
    <property type="project" value="UniProtKB-KW"/>
</dbReference>
<dbReference type="InterPro" id="IPR044068">
    <property type="entry name" value="CB"/>
</dbReference>
<sequence length="411" mass="47867">MGSIRERNGLLFFDFRYQGKRCRERTTLKDTRANRKRMEKVLHQIEAAITLGTFDYAAFFPNSPRAKELAVESQQSAPENREPGRFVSNSGIESPTFAEFAEEWFAENEVMWKRSYRAKQRDILDRYLKPSFGEEGVSDIKKSHVLKYRAQLAKVAPDTGKAPSPSWVNQVTNLLKQILDEAADRFDFNTPFRGIKPLRVGRTEVDPFSLEEVERLLEVLPTEWRPYFIVRFFTGMRTSEIDGLKWHNVDFRRREIQIRETRVAGETEDPKTDGSSRSIQMSSMVEKALYEQWAATGTLSSYVFCTKHGYPLRYRNVNNRVWYPALKRAGLRRRNPYQTRHTAATLWLAAGENPEWIARQMGHSNTKMLFTVYSRYVPNLTRQDGSAMERMLRAQLESAHQDTEAEVRHDD</sequence>
<dbReference type="SUPFAM" id="SSF56349">
    <property type="entry name" value="DNA breaking-rejoining enzymes"/>
    <property type="match status" value="1"/>
</dbReference>
<keyword evidence="9" id="KW-1185">Reference proteome</keyword>
<accession>A0A1I1MX11</accession>
<evidence type="ECO:0000259" key="6">
    <source>
        <dbReference type="PROSITE" id="PS51898"/>
    </source>
</evidence>
<dbReference type="PANTHER" id="PTHR30349:SF64">
    <property type="entry name" value="PROPHAGE INTEGRASE INTD-RELATED"/>
    <property type="match status" value="1"/>
</dbReference>
<evidence type="ECO:0000259" key="7">
    <source>
        <dbReference type="PROSITE" id="PS51900"/>
    </source>
</evidence>
<dbReference type="OrthoDB" id="5391994at2"/>
<feature type="domain" description="Tyr recombinase" evidence="6">
    <location>
        <begin position="203"/>
        <end position="390"/>
    </location>
</feature>
<name>A0A1I1MX11_9GAMM</name>
<evidence type="ECO:0000256" key="4">
    <source>
        <dbReference type="ARBA" id="ARBA00023172"/>
    </source>
</evidence>
<dbReference type="InterPro" id="IPR004107">
    <property type="entry name" value="Integrase_SAM-like_N"/>
</dbReference>
<dbReference type="Proteomes" id="UP000198611">
    <property type="component" value="Unassembled WGS sequence"/>
</dbReference>
<dbReference type="RefSeq" id="WP_093426711.1">
    <property type="nucleotide sequence ID" value="NZ_FOMJ01000001.1"/>
</dbReference>
<gene>
    <name evidence="8" type="ORF">SAMN05660831_00003</name>
</gene>
<keyword evidence="2" id="KW-0229">DNA integration</keyword>
<feature type="domain" description="Core-binding (CB)" evidence="7">
    <location>
        <begin position="95"/>
        <end position="183"/>
    </location>
</feature>
<keyword evidence="4" id="KW-0233">DNA recombination</keyword>
<dbReference type="Pfam" id="PF12167">
    <property type="entry name" value="Arm-DNA-bind_2"/>
    <property type="match status" value="1"/>
</dbReference>
<dbReference type="AlphaFoldDB" id="A0A1I1MX11"/>
<evidence type="ECO:0000256" key="3">
    <source>
        <dbReference type="ARBA" id="ARBA00023125"/>
    </source>
</evidence>
<evidence type="ECO:0000313" key="9">
    <source>
        <dbReference type="Proteomes" id="UP000198611"/>
    </source>
</evidence>
<reference evidence="8 9" key="1">
    <citation type="submission" date="2016-10" db="EMBL/GenBank/DDBJ databases">
        <authorList>
            <person name="de Groot N.N."/>
        </authorList>
    </citation>
    <scope>NUCLEOTIDE SEQUENCE [LARGE SCALE GENOMIC DNA]</scope>
    <source>
        <strain evidence="8 9">HL3</strain>
    </source>
</reference>
<evidence type="ECO:0000256" key="2">
    <source>
        <dbReference type="ARBA" id="ARBA00022908"/>
    </source>
</evidence>
<comment type="similarity">
    <text evidence="1">Belongs to the 'phage' integrase family.</text>
</comment>
<dbReference type="GO" id="GO:0003677">
    <property type="term" value="F:DNA binding"/>
    <property type="evidence" value="ECO:0007669"/>
    <property type="project" value="UniProtKB-UniRule"/>
</dbReference>
<dbReference type="Gene3D" id="1.10.443.10">
    <property type="entry name" value="Intergrase catalytic core"/>
    <property type="match status" value="1"/>
</dbReference>
<dbReference type="Pfam" id="PF00589">
    <property type="entry name" value="Phage_integrase"/>
    <property type="match status" value="1"/>
</dbReference>
<dbReference type="Gene3D" id="1.10.150.130">
    <property type="match status" value="1"/>
</dbReference>
<dbReference type="PANTHER" id="PTHR30349">
    <property type="entry name" value="PHAGE INTEGRASE-RELATED"/>
    <property type="match status" value="1"/>
</dbReference>